<keyword evidence="2" id="KW-1185">Reference proteome</keyword>
<dbReference type="Proteomes" id="UP000023464">
    <property type="component" value="Unassembled WGS sequence"/>
</dbReference>
<accession>A0A022PHB6</accession>
<reference evidence="1 2" key="1">
    <citation type="submission" date="2014-03" db="EMBL/GenBank/DDBJ databases">
        <title>Draft Genome of Photorhabdus luminescens BA1, an Egyptian Isolate.</title>
        <authorList>
            <person name="Ghazal S."/>
            <person name="Hurst S.G.IV."/>
            <person name="Morris K."/>
            <person name="Thomas K."/>
            <person name="Tisa L.S."/>
        </authorList>
    </citation>
    <scope>NUCLEOTIDE SEQUENCE [LARGE SCALE GENOMIC DNA]</scope>
    <source>
        <strain evidence="1 2">BA1</strain>
    </source>
</reference>
<name>A0A022PHB6_9GAMM</name>
<gene>
    <name evidence="1" type="ORF">BA1DRAFT_02431</name>
</gene>
<evidence type="ECO:0000313" key="2">
    <source>
        <dbReference type="Proteomes" id="UP000023464"/>
    </source>
</evidence>
<dbReference type="PATRIC" id="fig|1393736.3.peg.2481"/>
<evidence type="ECO:0000313" key="1">
    <source>
        <dbReference type="EMBL" id="EYU15066.1"/>
    </source>
</evidence>
<sequence>MAIIRLEINVYYQQQEAITANTALRDLFNITRQIDIFLGQKKTWYLTGYSRKQALQHVVFDEQGPTEAAIKSFEKDYKKNFPALITGIWDGEKDELSSGIDFSKMPSVRPNWVWLQLNLNIDSHHLDVLRLINLVSYLALNCNLPNIQVESNEYTLKGKQVFPDRLSVGWMLYQPRIIDKSCLPMAEDVLPVYQNNEQVGSLIITKKGIFDGRNQDDIDKSNDVEIQLVNLGLLPLITEV</sequence>
<dbReference type="RefSeq" id="WP_036779251.1">
    <property type="nucleotide sequence ID" value="NZ_CAWLTM010000082.1"/>
</dbReference>
<dbReference type="EMBL" id="JFGV01000033">
    <property type="protein sequence ID" value="EYU15066.1"/>
    <property type="molecule type" value="Genomic_DNA"/>
</dbReference>
<organism evidence="1 2">
    <name type="scientific">Photorhabdus aegyptia</name>
    <dbReference type="NCBI Taxonomy" id="2805098"/>
    <lineage>
        <taxon>Bacteria</taxon>
        <taxon>Pseudomonadati</taxon>
        <taxon>Pseudomonadota</taxon>
        <taxon>Gammaproteobacteria</taxon>
        <taxon>Enterobacterales</taxon>
        <taxon>Morganellaceae</taxon>
        <taxon>Photorhabdus</taxon>
    </lineage>
</organism>
<proteinExistence type="predicted"/>
<dbReference type="AlphaFoldDB" id="A0A022PHB6"/>
<protein>
    <submittedName>
        <fullName evidence="1">Immunity protein 32</fullName>
    </submittedName>
</protein>
<comment type="caution">
    <text evidence="1">The sequence shown here is derived from an EMBL/GenBank/DDBJ whole genome shotgun (WGS) entry which is preliminary data.</text>
</comment>